<evidence type="ECO:0000256" key="13">
    <source>
        <dbReference type="ARBA" id="ARBA00023163"/>
    </source>
</evidence>
<dbReference type="Proteomes" id="UP000295325">
    <property type="component" value="Unassembled WGS sequence"/>
</dbReference>
<evidence type="ECO:0000256" key="5">
    <source>
        <dbReference type="ARBA" id="ARBA00022553"/>
    </source>
</evidence>
<dbReference type="EMBL" id="SOAZ01000005">
    <property type="protein sequence ID" value="TDT61930.1"/>
    <property type="molecule type" value="Genomic_DNA"/>
</dbReference>
<dbReference type="OrthoDB" id="9793299at2"/>
<keyword evidence="3 15" id="KW-0963">Cytoplasm</keyword>
<dbReference type="InterPro" id="IPR039420">
    <property type="entry name" value="WalR-like"/>
</dbReference>
<evidence type="ECO:0000256" key="11">
    <source>
        <dbReference type="ARBA" id="ARBA00023125"/>
    </source>
</evidence>
<keyword evidence="20" id="KW-1185">Reference proteome</keyword>
<evidence type="ECO:0000256" key="2">
    <source>
        <dbReference type="ARBA" id="ARBA00018672"/>
    </source>
</evidence>
<dbReference type="AlphaFoldDB" id="A0A4R7KUV6"/>
<dbReference type="CDD" id="cd17561">
    <property type="entry name" value="REC_Spo0A"/>
    <property type="match status" value="1"/>
</dbReference>
<dbReference type="GO" id="GO:0003700">
    <property type="term" value="F:DNA-binding transcription factor activity"/>
    <property type="evidence" value="ECO:0007669"/>
    <property type="project" value="InterPro"/>
</dbReference>
<evidence type="ECO:0000256" key="12">
    <source>
        <dbReference type="ARBA" id="ARBA00023159"/>
    </source>
</evidence>
<evidence type="ECO:0000256" key="16">
    <source>
        <dbReference type="PIRSR" id="PIRSR002937-1"/>
    </source>
</evidence>
<evidence type="ECO:0000256" key="3">
    <source>
        <dbReference type="ARBA" id="ARBA00022490"/>
    </source>
</evidence>
<dbReference type="PANTHER" id="PTHR48111">
    <property type="entry name" value="REGULATOR OF RPOS"/>
    <property type="match status" value="1"/>
</dbReference>
<evidence type="ECO:0000256" key="1">
    <source>
        <dbReference type="ARBA" id="ARBA00004496"/>
    </source>
</evidence>
<feature type="modified residue" description="4-aspartylphosphate" evidence="17">
    <location>
        <position position="58"/>
    </location>
</feature>
<name>A0A4R7KUV6_9CLOT</name>
<comment type="function">
    <text evidence="14 15">May play the central regulatory role in sporulation. It may be an element of the effector pathway responsible for the activation of sporulation genes in response to nutritional stress. Spo0A may act in concert with spo0H (a sigma factor) to control the expression of some genes that are critical to the sporulation process.</text>
</comment>
<dbReference type="InterPro" id="IPR012052">
    <property type="entry name" value="Spore_0_A"/>
</dbReference>
<sequence length="266" mass="29495">MENGKIKIVIADDNKEFSGILSDYLKGQNDFEVVGIAKDGLEAVKLVSSHQPDALVLDIIMPHLDGLGVLEKINSMTNVPMPKVIVLSAVGQDKITQRAINLGAEYYVVKPFDMEILSKRIRQMFSSGVSTEVRRTGGVVPESQSYINSNSLEAEITNIIHEIGVPAHIKGYLYLREAIQMVVNDVELLSAVTKELYPSIAKRYNTTASRVERAIRHAIEVAWSRGQVETINRLFGYTVHNDKGKPTNSEFIAMVADKLRLKSKLG</sequence>
<dbReference type="GO" id="GO:0000976">
    <property type="term" value="F:transcription cis-regulatory region binding"/>
    <property type="evidence" value="ECO:0007669"/>
    <property type="project" value="TreeGrafter"/>
</dbReference>
<dbReference type="GO" id="GO:0030435">
    <property type="term" value="P:sporulation resulting in formation of a cellular spore"/>
    <property type="evidence" value="ECO:0007669"/>
    <property type="project" value="UniProtKB-UniRule"/>
</dbReference>
<keyword evidence="4 15" id="KW-0678">Repressor</keyword>
<feature type="domain" description="Response regulatory" evidence="18">
    <location>
        <begin position="7"/>
        <end position="125"/>
    </location>
</feature>
<evidence type="ECO:0000256" key="8">
    <source>
        <dbReference type="ARBA" id="ARBA00022969"/>
    </source>
</evidence>
<dbReference type="SUPFAM" id="SSF52172">
    <property type="entry name" value="CheY-like"/>
    <property type="match status" value="1"/>
</dbReference>
<dbReference type="Gene3D" id="3.40.50.2300">
    <property type="match status" value="1"/>
</dbReference>
<dbReference type="PANTHER" id="PTHR48111:SF1">
    <property type="entry name" value="TWO-COMPONENT RESPONSE REGULATOR ORR33"/>
    <property type="match status" value="1"/>
</dbReference>
<gene>
    <name evidence="19" type="ORF">EDD71_105109</name>
</gene>
<keyword evidence="6 15" id="KW-0479">Metal-binding</keyword>
<evidence type="ECO:0000256" key="10">
    <source>
        <dbReference type="ARBA" id="ARBA00023015"/>
    </source>
</evidence>
<dbReference type="SUPFAM" id="SSF46894">
    <property type="entry name" value="C-terminal effector domain of the bipartite response regulators"/>
    <property type="match status" value="1"/>
</dbReference>
<keyword evidence="10 15" id="KW-0805">Transcription regulation</keyword>
<evidence type="ECO:0000256" key="7">
    <source>
        <dbReference type="ARBA" id="ARBA00022837"/>
    </source>
</evidence>
<keyword evidence="8 15" id="KW-0749">Sporulation</keyword>
<evidence type="ECO:0000256" key="9">
    <source>
        <dbReference type="ARBA" id="ARBA00023012"/>
    </source>
</evidence>
<dbReference type="InterPro" id="IPR011006">
    <property type="entry name" value="CheY-like_superfamily"/>
</dbReference>
<keyword evidence="12 15" id="KW-0010">Activator</keyword>
<protein>
    <recommendedName>
        <fullName evidence="2 15">Stage 0 sporulation protein A homolog</fullName>
    </recommendedName>
</protein>
<dbReference type="RefSeq" id="WP_133627561.1">
    <property type="nucleotide sequence ID" value="NZ_SOAZ01000005.1"/>
</dbReference>
<keyword evidence="7 15" id="KW-0106">Calcium</keyword>
<dbReference type="InterPro" id="IPR014879">
    <property type="entry name" value="Spo0A_C"/>
</dbReference>
<dbReference type="PROSITE" id="PS50110">
    <property type="entry name" value="RESPONSE_REGULATORY"/>
    <property type="match status" value="1"/>
</dbReference>
<evidence type="ECO:0000256" key="4">
    <source>
        <dbReference type="ARBA" id="ARBA00022491"/>
    </source>
</evidence>
<feature type="binding site" evidence="16">
    <location>
        <position position="58"/>
    </location>
    <ligand>
        <name>Ca(2+)</name>
        <dbReference type="ChEBI" id="CHEBI:29108"/>
    </ligand>
</feature>
<dbReference type="GO" id="GO:0051606">
    <property type="term" value="P:detection of stimulus"/>
    <property type="evidence" value="ECO:0007669"/>
    <property type="project" value="UniProtKB-UniRule"/>
</dbReference>
<keyword evidence="11 15" id="KW-0238">DNA-binding</keyword>
<comment type="cofactor">
    <cofactor evidence="15 16">
        <name>Ca(2+)</name>
        <dbReference type="ChEBI" id="CHEBI:29108"/>
    </cofactor>
    <text evidence="15 16">Binds 1 Ca(2+) ion per subunit.</text>
</comment>
<feature type="binding site" evidence="16">
    <location>
        <position position="13"/>
    </location>
    <ligand>
        <name>Ca(2+)</name>
        <dbReference type="ChEBI" id="CHEBI:29108"/>
    </ligand>
</feature>
<evidence type="ECO:0000259" key="18">
    <source>
        <dbReference type="PROSITE" id="PS50110"/>
    </source>
</evidence>
<evidence type="ECO:0000313" key="19">
    <source>
        <dbReference type="EMBL" id="TDT61930.1"/>
    </source>
</evidence>
<dbReference type="InterPro" id="IPR001789">
    <property type="entry name" value="Sig_transdc_resp-reg_receiver"/>
</dbReference>
<proteinExistence type="predicted"/>
<dbReference type="InterPro" id="IPR036388">
    <property type="entry name" value="WH-like_DNA-bd_sf"/>
</dbReference>
<dbReference type="GO" id="GO:0005509">
    <property type="term" value="F:calcium ion binding"/>
    <property type="evidence" value="ECO:0007669"/>
    <property type="project" value="UniProtKB-UniRule"/>
</dbReference>
<organism evidence="19 20">
    <name type="scientific">Fonticella tunisiensis</name>
    <dbReference type="NCBI Taxonomy" id="1096341"/>
    <lineage>
        <taxon>Bacteria</taxon>
        <taxon>Bacillati</taxon>
        <taxon>Bacillota</taxon>
        <taxon>Clostridia</taxon>
        <taxon>Eubacteriales</taxon>
        <taxon>Clostridiaceae</taxon>
        <taxon>Fonticella</taxon>
    </lineage>
</organism>
<comment type="caution">
    <text evidence="19">The sequence shown here is derived from an EMBL/GenBank/DDBJ whole genome shotgun (WGS) entry which is preliminary data.</text>
</comment>
<accession>A0A4R7KUV6</accession>
<dbReference type="GO" id="GO:0005829">
    <property type="term" value="C:cytosol"/>
    <property type="evidence" value="ECO:0007669"/>
    <property type="project" value="TreeGrafter"/>
</dbReference>
<dbReference type="PIRSF" id="PIRSF002937">
    <property type="entry name" value="Res_reg_Spo0A"/>
    <property type="match status" value="1"/>
</dbReference>
<feature type="binding site" evidence="16">
    <location>
        <position position="12"/>
    </location>
    <ligand>
        <name>Ca(2+)</name>
        <dbReference type="ChEBI" id="CHEBI:29108"/>
    </ligand>
</feature>
<dbReference type="GO" id="GO:0042173">
    <property type="term" value="P:regulation of sporulation resulting in formation of a cellular spore"/>
    <property type="evidence" value="ECO:0007669"/>
    <property type="project" value="InterPro"/>
</dbReference>
<dbReference type="SMART" id="SM00448">
    <property type="entry name" value="REC"/>
    <property type="match status" value="1"/>
</dbReference>
<evidence type="ECO:0000256" key="14">
    <source>
        <dbReference type="ARBA" id="ARBA00024867"/>
    </source>
</evidence>
<comment type="subcellular location">
    <subcellularLocation>
        <location evidence="1 15">Cytoplasm</location>
    </subcellularLocation>
</comment>
<dbReference type="InterPro" id="IPR016032">
    <property type="entry name" value="Sig_transdc_resp-reg_C-effctor"/>
</dbReference>
<dbReference type="FunFam" id="1.10.10.10:FF:000107">
    <property type="entry name" value="Stage 0 sporulation protein A"/>
    <property type="match status" value="1"/>
</dbReference>
<keyword evidence="13 15" id="KW-0804">Transcription</keyword>
<keyword evidence="5 17" id="KW-0597">Phosphoprotein</keyword>
<evidence type="ECO:0000256" key="6">
    <source>
        <dbReference type="ARBA" id="ARBA00022723"/>
    </source>
</evidence>
<dbReference type="Pfam" id="PF08769">
    <property type="entry name" value="Spo0A_C"/>
    <property type="match status" value="1"/>
</dbReference>
<reference evidence="19 20" key="1">
    <citation type="submission" date="2019-03" db="EMBL/GenBank/DDBJ databases">
        <title>Genomic Encyclopedia of Type Strains, Phase IV (KMG-IV): sequencing the most valuable type-strain genomes for metagenomic binning, comparative biology and taxonomic classification.</title>
        <authorList>
            <person name="Goeker M."/>
        </authorList>
    </citation>
    <scope>NUCLEOTIDE SEQUENCE [LARGE SCALE GENOMIC DNA]</scope>
    <source>
        <strain evidence="19 20">DSM 24455</strain>
    </source>
</reference>
<dbReference type="GO" id="GO:0000156">
    <property type="term" value="F:phosphorelay response regulator activity"/>
    <property type="evidence" value="ECO:0007669"/>
    <property type="project" value="TreeGrafter"/>
</dbReference>
<dbReference type="Gene3D" id="1.10.10.10">
    <property type="entry name" value="Winged helix-like DNA-binding domain superfamily/Winged helix DNA-binding domain"/>
    <property type="match status" value="1"/>
</dbReference>
<dbReference type="GO" id="GO:0032993">
    <property type="term" value="C:protein-DNA complex"/>
    <property type="evidence" value="ECO:0007669"/>
    <property type="project" value="TreeGrafter"/>
</dbReference>
<keyword evidence="9 15" id="KW-0902">Two-component regulatory system</keyword>
<evidence type="ECO:0000256" key="17">
    <source>
        <dbReference type="PROSITE-ProRule" id="PRU00169"/>
    </source>
</evidence>
<dbReference type="NCBIfam" id="TIGR02875">
    <property type="entry name" value="spore_0_A"/>
    <property type="match status" value="1"/>
</dbReference>
<dbReference type="Pfam" id="PF00072">
    <property type="entry name" value="Response_reg"/>
    <property type="match status" value="1"/>
</dbReference>
<evidence type="ECO:0000256" key="15">
    <source>
        <dbReference type="PIRNR" id="PIRNR002937"/>
    </source>
</evidence>
<evidence type="ECO:0000313" key="20">
    <source>
        <dbReference type="Proteomes" id="UP000295325"/>
    </source>
</evidence>